<dbReference type="Proteomes" id="UP000215086">
    <property type="component" value="Chromosome"/>
</dbReference>
<dbReference type="EMBL" id="CP018477">
    <property type="protein sequence ID" value="ASV75086.1"/>
    <property type="molecule type" value="Genomic_DNA"/>
</dbReference>
<dbReference type="PROSITE" id="PS51257">
    <property type="entry name" value="PROKAR_LIPOPROTEIN"/>
    <property type="match status" value="1"/>
</dbReference>
<accession>A0A286RGL5</accession>
<feature type="region of interest" description="Disordered" evidence="1">
    <location>
        <begin position="53"/>
        <end position="92"/>
    </location>
</feature>
<organism evidence="3 4">
    <name type="scientific">Thermogutta terrifontis</name>
    <dbReference type="NCBI Taxonomy" id="1331910"/>
    <lineage>
        <taxon>Bacteria</taxon>
        <taxon>Pseudomonadati</taxon>
        <taxon>Planctomycetota</taxon>
        <taxon>Planctomycetia</taxon>
        <taxon>Pirellulales</taxon>
        <taxon>Thermoguttaceae</taxon>
        <taxon>Thermogutta</taxon>
    </lineage>
</organism>
<keyword evidence="4" id="KW-1185">Reference proteome</keyword>
<feature type="compositionally biased region" description="Basic and acidic residues" evidence="1">
    <location>
        <begin position="77"/>
        <end position="92"/>
    </location>
</feature>
<feature type="chain" id="PRO_5013375627" evidence="2">
    <location>
        <begin position="24"/>
        <end position="92"/>
    </location>
</feature>
<sequence length="92" mass="10164">MYRSAFRAKMKKLLACSIFLVFAGTIGCAPLPPLVGTPAEMTSIEAERKALHGFDPFPEDRSAPAIDGARPPGFEHPVSEPERARRKPWLEE</sequence>
<proteinExistence type="predicted"/>
<gene>
    <name evidence="3" type="ORF">THTE_2484</name>
</gene>
<feature type="compositionally biased region" description="Basic and acidic residues" evidence="1">
    <location>
        <begin position="53"/>
        <end position="62"/>
    </location>
</feature>
<evidence type="ECO:0000256" key="1">
    <source>
        <dbReference type="SAM" id="MobiDB-lite"/>
    </source>
</evidence>
<dbReference type="KEGG" id="ttf:THTE_2484"/>
<evidence type="ECO:0000313" key="4">
    <source>
        <dbReference type="Proteomes" id="UP000215086"/>
    </source>
</evidence>
<protein>
    <submittedName>
        <fullName evidence="3">Uncharacterized protein</fullName>
    </submittedName>
</protein>
<reference evidence="3 4" key="1">
    <citation type="journal article" name="Front. Microbiol.">
        <title>Sugar Metabolism of the First Thermophilic Planctomycete Thermogutta terrifontis: Comparative Genomic and Transcriptomic Approaches.</title>
        <authorList>
            <person name="Elcheninov A.G."/>
            <person name="Menzel P."/>
            <person name="Gudbergsdottir S.R."/>
            <person name="Slesarev A.I."/>
            <person name="Kadnikov V.V."/>
            <person name="Krogh A."/>
            <person name="Bonch-Osmolovskaya E.A."/>
            <person name="Peng X."/>
            <person name="Kublanov I.V."/>
        </authorList>
    </citation>
    <scope>NUCLEOTIDE SEQUENCE [LARGE SCALE GENOMIC DNA]</scope>
    <source>
        <strain evidence="3 4">R1</strain>
    </source>
</reference>
<dbReference type="AlphaFoldDB" id="A0A286RGL5"/>
<name>A0A286RGL5_9BACT</name>
<keyword evidence="2" id="KW-0732">Signal</keyword>
<evidence type="ECO:0000256" key="2">
    <source>
        <dbReference type="SAM" id="SignalP"/>
    </source>
</evidence>
<feature type="signal peptide" evidence="2">
    <location>
        <begin position="1"/>
        <end position="23"/>
    </location>
</feature>
<evidence type="ECO:0000313" key="3">
    <source>
        <dbReference type="EMBL" id="ASV75086.1"/>
    </source>
</evidence>